<accession>A0A133ZXI9</accession>
<reference evidence="3" key="1">
    <citation type="submission" date="2016-01" db="EMBL/GenBank/DDBJ databases">
        <authorList>
            <person name="Mitreva M."/>
            <person name="Pepin K.H."/>
            <person name="Mihindukulasuriya K.A."/>
            <person name="Fulton R."/>
            <person name="Fronick C."/>
            <person name="O'Laughlin M."/>
            <person name="Miner T."/>
            <person name="Herter B."/>
            <person name="Rosa B.A."/>
            <person name="Cordes M."/>
            <person name="Tomlinson C."/>
            <person name="Wollam A."/>
            <person name="Palsikar V.B."/>
            <person name="Mardis E.R."/>
            <person name="Wilson R.K."/>
        </authorList>
    </citation>
    <scope>NUCLEOTIDE SEQUENCE [LARGE SCALE GENOMIC DNA]</scope>
    <source>
        <strain evidence="3">DNF00896</strain>
    </source>
</reference>
<dbReference type="OrthoDB" id="2017474at2"/>
<dbReference type="STRING" id="467210.HMPREF1866_00694"/>
<comment type="caution">
    <text evidence="2">The sequence shown here is derived from an EMBL/GenBank/DDBJ whole genome shotgun (WGS) entry which is preliminary data.</text>
</comment>
<evidence type="ECO:0008006" key="4">
    <source>
        <dbReference type="Google" id="ProtNLM"/>
    </source>
</evidence>
<sequence length="428" mass="47839">MKRIFKISVIGLMAVSMLSMNACGKKNSEDFEQKVEATKKVESNYVVDSDTYKEFSVGKVENGIYTNKMFNIKVNGIENNYNFESDDSIKKQFGYNDSDRTNIDSIKAVLDKGDTFVDMYATTRKNKRAVAMMLFKSDSDLDTFLEKQLTKLDSDLGASKTTINVLGKEVKGIRYTINGKDSKVYQKLAFIRRGEYIMVILSGGTYAAAPQTGFDSIEILDDKEEIESAETKANSNETKSNAESVETSFEDVELQIGEIDSDVYTNKMFGLKFDAKSNNMTFVSKKESNKNFYDTGKEESDITAVKEYLDSGKKFSDMYSTGEKGSVSVMIKKEENIKDVDTYANRAVVGIKEGIQGMGMEVETQKGSGEFLGETMPYVTVSATENGEAIYQKIVFLKVGNYVAEITSYAESEEKASECIDMFTKLEE</sequence>
<protein>
    <recommendedName>
        <fullName evidence="4">Lipoprotein</fullName>
    </recommendedName>
</protein>
<dbReference type="PATRIC" id="fig|467210.3.peg.685"/>
<name>A0A133ZXI9_9FIRM</name>
<dbReference type="Proteomes" id="UP000070394">
    <property type="component" value="Unassembled WGS sequence"/>
</dbReference>
<dbReference type="RefSeq" id="WP_060930619.1">
    <property type="nucleotide sequence ID" value="NZ_KQ959780.1"/>
</dbReference>
<proteinExistence type="predicted"/>
<keyword evidence="3" id="KW-1185">Reference proteome</keyword>
<organism evidence="2 3">
    <name type="scientific">Lachnoanaerobaculum saburreum</name>
    <dbReference type="NCBI Taxonomy" id="467210"/>
    <lineage>
        <taxon>Bacteria</taxon>
        <taxon>Bacillati</taxon>
        <taxon>Bacillota</taxon>
        <taxon>Clostridia</taxon>
        <taxon>Lachnospirales</taxon>
        <taxon>Lachnospiraceae</taxon>
        <taxon>Lachnoanaerobaculum</taxon>
    </lineage>
</organism>
<dbReference type="EMBL" id="LSDA01000018">
    <property type="protein sequence ID" value="KXB60157.1"/>
    <property type="molecule type" value="Genomic_DNA"/>
</dbReference>
<dbReference type="AlphaFoldDB" id="A0A133ZXI9"/>
<evidence type="ECO:0000313" key="2">
    <source>
        <dbReference type="EMBL" id="KXB60157.1"/>
    </source>
</evidence>
<evidence type="ECO:0000313" key="3">
    <source>
        <dbReference type="Proteomes" id="UP000070394"/>
    </source>
</evidence>
<feature type="chain" id="PRO_5039514871" description="Lipoprotein" evidence="1">
    <location>
        <begin position="22"/>
        <end position="428"/>
    </location>
</feature>
<keyword evidence="1" id="KW-0732">Signal</keyword>
<evidence type="ECO:0000256" key="1">
    <source>
        <dbReference type="SAM" id="SignalP"/>
    </source>
</evidence>
<feature type="signal peptide" evidence="1">
    <location>
        <begin position="1"/>
        <end position="21"/>
    </location>
</feature>
<gene>
    <name evidence="2" type="ORF">HMPREF1866_00694</name>
</gene>